<evidence type="ECO:0000256" key="1">
    <source>
        <dbReference type="ARBA" id="ARBA00001946"/>
    </source>
</evidence>
<evidence type="ECO:0000313" key="7">
    <source>
        <dbReference type="EMBL" id="CAK8162454.1"/>
    </source>
</evidence>
<dbReference type="CDD" id="cd00685">
    <property type="entry name" value="Trans_IPPS_HT"/>
    <property type="match status" value="1"/>
</dbReference>
<dbReference type="SUPFAM" id="SSF48576">
    <property type="entry name" value="Terpenoid synthases"/>
    <property type="match status" value="1"/>
</dbReference>
<dbReference type="Gene3D" id="1.10.600.10">
    <property type="entry name" value="Farnesyl Diphosphate Synthase"/>
    <property type="match status" value="1"/>
</dbReference>
<keyword evidence="4" id="KW-0479">Metal-binding</keyword>
<evidence type="ECO:0000256" key="5">
    <source>
        <dbReference type="ARBA" id="ARBA00022842"/>
    </source>
</evidence>
<gene>
    <name evidence="7" type="ORF">CAXC1_150048</name>
</gene>
<dbReference type="RefSeq" id="WP_338363501.1">
    <property type="nucleotide sequence ID" value="NZ_CAWVOK010000006.1"/>
</dbReference>
<keyword evidence="8" id="KW-1185">Reference proteome</keyword>
<dbReference type="SFLD" id="SFLDS00005">
    <property type="entry name" value="Isoprenoid_Synthase_Type_I"/>
    <property type="match status" value="1"/>
</dbReference>
<dbReference type="InterPro" id="IPR000092">
    <property type="entry name" value="Polyprenyl_synt"/>
</dbReference>
<accession>A0ABM9N7A6</accession>
<dbReference type="InterPro" id="IPR008949">
    <property type="entry name" value="Isoprenoid_synthase_dom_sf"/>
</dbReference>
<evidence type="ECO:0000256" key="4">
    <source>
        <dbReference type="ARBA" id="ARBA00022723"/>
    </source>
</evidence>
<comment type="similarity">
    <text evidence="2 6">Belongs to the FPP/GGPP synthase family.</text>
</comment>
<dbReference type="Pfam" id="PF00348">
    <property type="entry name" value="polyprenyl_synt"/>
    <property type="match status" value="1"/>
</dbReference>
<keyword evidence="3 6" id="KW-0808">Transferase</keyword>
<dbReference type="EMBL" id="CAWVOK010000006">
    <property type="protein sequence ID" value="CAK8162454.1"/>
    <property type="molecule type" value="Genomic_DNA"/>
</dbReference>
<dbReference type="Proteomes" id="UP001314181">
    <property type="component" value="Unassembled WGS sequence"/>
</dbReference>
<dbReference type="PANTHER" id="PTHR12001">
    <property type="entry name" value="GERANYLGERANYL PYROPHOSPHATE SYNTHASE"/>
    <property type="match status" value="1"/>
</dbReference>
<proteinExistence type="inferred from homology"/>
<reference evidence="7 8" key="1">
    <citation type="submission" date="2024-01" db="EMBL/GenBank/DDBJ databases">
        <authorList>
            <person name="Kunselman E."/>
        </authorList>
    </citation>
    <scope>NUCLEOTIDE SEQUENCE [LARGE SCALE GENOMIC DNA]</scope>
    <source>
        <strain evidence="7">2 abalone samples</strain>
    </source>
</reference>
<sequence>MAGLKEPCFKKDDFSFLSADLAEIEKMIQVFDENTPFAVKKAVSYMVDGGKRIRAMFVCLVGRMCGCSRDNYIKIAVAIESLHNATLLHDDVIDDASMRRSKDAVCRLWGNKVSVLSGDYLLSRSLWWMSATGNVDVVKILSKASSVIVSGEILQLSTEGDLVKGCESYFNIITAKTAVLFAAACEAVAVVAGSSSETCKLFKEFGLNTGVAFQIKDDILDYVGGNEIGKIVGKDFTERKITLPVIIAYNEGCEEERYFWKCYFSGGMDTKDDFSKALSYISKYDAIDKSTQIAKVYKNKASCSVVNFAHNAYYRYLIKLVNIITEREC</sequence>
<evidence type="ECO:0000256" key="6">
    <source>
        <dbReference type="RuleBase" id="RU004466"/>
    </source>
</evidence>
<evidence type="ECO:0000256" key="3">
    <source>
        <dbReference type="ARBA" id="ARBA00022679"/>
    </source>
</evidence>
<protein>
    <submittedName>
        <fullName evidence="7">Polyprenyl synthetase family protein</fullName>
    </submittedName>
</protein>
<dbReference type="PANTHER" id="PTHR12001:SF69">
    <property type="entry name" value="ALL TRANS-POLYPRENYL-DIPHOSPHATE SYNTHASE PDSS1"/>
    <property type="match status" value="1"/>
</dbReference>
<name>A0ABM9N7A6_9RICK</name>
<evidence type="ECO:0000313" key="8">
    <source>
        <dbReference type="Proteomes" id="UP001314181"/>
    </source>
</evidence>
<organism evidence="7 8">
    <name type="scientific">Candidatus Xenohaliotis californiensis</name>
    <dbReference type="NCBI Taxonomy" id="84677"/>
    <lineage>
        <taxon>Bacteria</taxon>
        <taxon>Pseudomonadati</taxon>
        <taxon>Pseudomonadota</taxon>
        <taxon>Alphaproteobacteria</taxon>
        <taxon>Rickettsiales</taxon>
        <taxon>Anaplasmataceae</taxon>
        <taxon>Candidatus Xenohaliotis</taxon>
    </lineage>
</organism>
<comment type="caution">
    <text evidence="7">The sequence shown here is derived from an EMBL/GenBank/DDBJ whole genome shotgun (WGS) entry which is preliminary data.</text>
</comment>
<keyword evidence="5" id="KW-0460">Magnesium</keyword>
<evidence type="ECO:0000256" key="2">
    <source>
        <dbReference type="ARBA" id="ARBA00006706"/>
    </source>
</evidence>
<comment type="cofactor">
    <cofactor evidence="1">
        <name>Mg(2+)</name>
        <dbReference type="ChEBI" id="CHEBI:18420"/>
    </cofactor>
</comment>